<comment type="caution">
    <text evidence="1">The sequence shown here is derived from an EMBL/GenBank/DDBJ whole genome shotgun (WGS) entry which is preliminary data.</text>
</comment>
<name>A0ACB9M3Q5_9MYRT</name>
<evidence type="ECO:0000313" key="2">
    <source>
        <dbReference type="Proteomes" id="UP001057402"/>
    </source>
</evidence>
<dbReference type="Proteomes" id="UP001057402">
    <property type="component" value="Chromosome 10"/>
</dbReference>
<evidence type="ECO:0000313" key="1">
    <source>
        <dbReference type="EMBL" id="KAI4318762.1"/>
    </source>
</evidence>
<gene>
    <name evidence="1" type="ORF">MLD38_032431</name>
</gene>
<accession>A0ACB9M3Q5</accession>
<keyword evidence="2" id="KW-1185">Reference proteome</keyword>
<organism evidence="1 2">
    <name type="scientific">Melastoma candidum</name>
    <dbReference type="NCBI Taxonomy" id="119954"/>
    <lineage>
        <taxon>Eukaryota</taxon>
        <taxon>Viridiplantae</taxon>
        <taxon>Streptophyta</taxon>
        <taxon>Embryophyta</taxon>
        <taxon>Tracheophyta</taxon>
        <taxon>Spermatophyta</taxon>
        <taxon>Magnoliopsida</taxon>
        <taxon>eudicotyledons</taxon>
        <taxon>Gunneridae</taxon>
        <taxon>Pentapetalae</taxon>
        <taxon>rosids</taxon>
        <taxon>malvids</taxon>
        <taxon>Myrtales</taxon>
        <taxon>Melastomataceae</taxon>
        <taxon>Melastomatoideae</taxon>
        <taxon>Melastomateae</taxon>
        <taxon>Melastoma</taxon>
    </lineage>
</organism>
<protein>
    <submittedName>
        <fullName evidence="1">Uncharacterized protein</fullName>
    </submittedName>
</protein>
<reference evidence="2" key="1">
    <citation type="journal article" date="2023" name="Front. Plant Sci.">
        <title>Chromosomal-level genome assembly of Melastoma candidum provides insights into trichome evolution.</title>
        <authorList>
            <person name="Zhong Y."/>
            <person name="Wu W."/>
            <person name="Sun C."/>
            <person name="Zou P."/>
            <person name="Liu Y."/>
            <person name="Dai S."/>
            <person name="Zhou R."/>
        </authorList>
    </citation>
    <scope>NUCLEOTIDE SEQUENCE [LARGE SCALE GENOMIC DNA]</scope>
</reference>
<proteinExistence type="predicted"/>
<dbReference type="EMBL" id="CM042889">
    <property type="protein sequence ID" value="KAI4318762.1"/>
    <property type="molecule type" value="Genomic_DNA"/>
</dbReference>
<sequence>MGGIGKTTLAWVVYERMVHLFNAGSFLENVRYVFEKEGTVFLQKQLLSQAGGSERIASFHNAFEGVRLIRSRMRHSKVFIVLDDVDDISQVEYLVGDLHWFGPGSRIIITSRNKRMLNKVDHVHNVTPLSPEHALALFKENAFGANQSTSHELEKLCPSLCRRYGGHPLALKMVGRAFADRSESEWDPKQLRAYTYDTMKDKLILHGVVFPQSQEKFPEISGRMEKLNNLDLDETAISELPSSVNLLVGLKVLTARNCLKLQKLPSTLEKLESLEKLDLSGCSSLREIPEKLRRYHLAPLELFLVHEDDDPAPTQSGMQMTCEVLVSVHAPETKEHIVLHDERRRCITTKKDFPVEKGVYHNHKEGMSSPSSTVVSHDKCFKYDVFLSFRGEDTRKNFTDHLHAALYRRGIFPFRDDEELRTGATISDQLIDAIKDSRCAIVVLSPNYASSSWCLDELVKILECKEVLGQVVLPIFYYVQPSDVRRQKGGFEASFKKFKKRHVDSAKVQNWRKALTEVANLSGWDAANHHEASLIERIVSDIQTKLGHTFSGIPSELVGIEERVSEVEKALDISLDGTKSVGIVGMGGIGKTTLARVVYERMLHLFNAGSFLANVRELAKKDGIVSLQNQLLSEAGGSKMISSPYNPYDGISFIRRRLQHLKVLVVLDDVDEVGQIEHLVGDFRWFGPGSRIILTTRDKRLLESVDDTYEVKLLNNDESLTLLWRHALGGEQPPNQDYRILSSAFCLHCGGLPLALKLIGSSLAGRSFMEWVGEMGNLARAPKREILDVLRVSYDGLDDVTKKVFLYTAYILRGYTGIHVEEILSCLGFFPDISLRTLQDKSLIYISNDSVMVHELHYELSKNIVNRDSTIDPGKRQMLLSTSHMGNILDEDVGSEATEGLKVASVEGQDHPTCCNLHAISRLTKLRLLLVRGHVTYVGNLESLSSEMRYLRWESFPFESLPGSFQPHDIRSMALPSSSIRTLWDNNQLYEQLRWLVLRDSKNLLVIPDLANLPHLHLLDLEGCTNLIEVHSSRSLHENLSLIVLTGCASLVRLPKAIEFPLLVDFRLSGCSCLEMLPEITRHMENLKYLNLDETAISELPTSINQLVGLKKLTARNCHKLQNLPSTFVDLESLETLDLSGCLSLTKLPENFRRLNRLMHLNLTGSGIAQLQSLMTQLRSVMSPEDHHSSESSLP</sequence>